<dbReference type="InterPro" id="IPR008972">
    <property type="entry name" value="Cupredoxin"/>
</dbReference>
<dbReference type="Proteomes" id="UP000078558">
    <property type="component" value="Chromosome I"/>
</dbReference>
<keyword evidence="8" id="KW-0249">Electron transport</keyword>
<organism evidence="17 19">
    <name type="scientific">Orrella dioscoreae</name>
    <dbReference type="NCBI Taxonomy" id="1851544"/>
    <lineage>
        <taxon>Bacteria</taxon>
        <taxon>Pseudomonadati</taxon>
        <taxon>Pseudomonadota</taxon>
        <taxon>Betaproteobacteria</taxon>
        <taxon>Burkholderiales</taxon>
        <taxon>Alcaligenaceae</taxon>
        <taxon>Orrella</taxon>
    </lineage>
</organism>
<keyword evidence="6 15" id="KW-0812">Transmembrane</keyword>
<comment type="function">
    <text evidence="12">Subunits I and II form the functional core of the enzyme complex. Electrons originating in cytochrome c are transferred via heme a and Cu(A) to the binuclear center formed by heme a3 and Cu(B).</text>
</comment>
<evidence type="ECO:0000256" key="2">
    <source>
        <dbReference type="ARBA" id="ARBA00004418"/>
    </source>
</evidence>
<dbReference type="GO" id="GO:0042773">
    <property type="term" value="P:ATP synthesis coupled electron transport"/>
    <property type="evidence" value="ECO:0007669"/>
    <property type="project" value="TreeGrafter"/>
</dbReference>
<evidence type="ECO:0000256" key="9">
    <source>
        <dbReference type="ARBA" id="ARBA00022989"/>
    </source>
</evidence>
<evidence type="ECO:0000256" key="6">
    <source>
        <dbReference type="ARBA" id="ARBA00022692"/>
    </source>
</evidence>
<evidence type="ECO:0000256" key="8">
    <source>
        <dbReference type="ARBA" id="ARBA00022982"/>
    </source>
</evidence>
<dbReference type="PANTHER" id="PTHR22888">
    <property type="entry name" value="CYTOCHROME C OXIDASE, SUBUNIT II"/>
    <property type="match status" value="1"/>
</dbReference>
<dbReference type="InterPro" id="IPR001505">
    <property type="entry name" value="Copper_CuA"/>
</dbReference>
<dbReference type="NCBIfam" id="TIGR02866">
    <property type="entry name" value="CoxB"/>
    <property type="match status" value="1"/>
</dbReference>
<feature type="domain" description="Cytochrome oxidase subunit II copper A binding" evidence="16">
    <location>
        <begin position="112"/>
        <end position="227"/>
    </location>
</feature>
<proteinExistence type="inferred from homology"/>
<dbReference type="PANTHER" id="PTHR22888:SF9">
    <property type="entry name" value="CYTOCHROME C OXIDASE SUBUNIT 2"/>
    <property type="match status" value="1"/>
</dbReference>
<keyword evidence="4" id="KW-0813">Transport</keyword>
<keyword evidence="11 15" id="KW-0472">Membrane</keyword>
<dbReference type="AlphaFoldDB" id="A0A1C3JX95"/>
<dbReference type="Gene3D" id="2.60.40.420">
    <property type="entry name" value="Cupredoxins - blue copper proteins"/>
    <property type="match status" value="1"/>
</dbReference>
<evidence type="ECO:0000256" key="4">
    <source>
        <dbReference type="ARBA" id="ARBA00022448"/>
    </source>
</evidence>
<evidence type="ECO:0000313" key="18">
    <source>
        <dbReference type="EMBL" id="SOE47752.1"/>
    </source>
</evidence>
<keyword evidence="9 15" id="KW-1133">Transmembrane helix</keyword>
<dbReference type="PROSITE" id="PS00078">
    <property type="entry name" value="COX2"/>
    <property type="match status" value="1"/>
</dbReference>
<dbReference type="GO" id="GO:0042597">
    <property type="term" value="C:periplasmic space"/>
    <property type="evidence" value="ECO:0007669"/>
    <property type="project" value="UniProtKB-SubCell"/>
</dbReference>
<keyword evidence="5" id="KW-0679">Respiratory chain</keyword>
<dbReference type="PROSITE" id="PS50857">
    <property type="entry name" value="COX2_CUA"/>
    <property type="match status" value="1"/>
</dbReference>
<dbReference type="InterPro" id="IPR002429">
    <property type="entry name" value="CcO_II-like_C"/>
</dbReference>
<feature type="transmembrane region" description="Helical" evidence="15">
    <location>
        <begin position="78"/>
        <end position="99"/>
    </location>
</feature>
<dbReference type="GO" id="GO:0005507">
    <property type="term" value="F:copper ion binding"/>
    <property type="evidence" value="ECO:0007669"/>
    <property type="project" value="InterPro"/>
</dbReference>
<dbReference type="GO" id="GO:0004129">
    <property type="term" value="F:cytochrome-c oxidase activity"/>
    <property type="evidence" value="ECO:0007669"/>
    <property type="project" value="UniProtKB-EC"/>
</dbReference>
<accession>A0A1C3JX95</accession>
<keyword evidence="19" id="KW-1185">Reference proteome</keyword>
<dbReference type="GO" id="GO:0016491">
    <property type="term" value="F:oxidoreductase activity"/>
    <property type="evidence" value="ECO:0007669"/>
    <property type="project" value="UniProtKB-KW"/>
</dbReference>
<protein>
    <recommendedName>
        <fullName evidence="13">Cytochrome aa3 subunit 2</fullName>
    </recommendedName>
</protein>
<dbReference type="CDD" id="cd04213">
    <property type="entry name" value="CuRO_CcO_Caa3_II"/>
    <property type="match status" value="1"/>
</dbReference>
<comment type="similarity">
    <text evidence="3">Belongs to the cytochrome c oxidase subunit 2 family.</text>
</comment>
<evidence type="ECO:0000313" key="19">
    <source>
        <dbReference type="Proteomes" id="UP000078558"/>
    </source>
</evidence>
<dbReference type="InterPro" id="IPR045187">
    <property type="entry name" value="CcO_II"/>
</dbReference>
<dbReference type="InterPro" id="IPR034236">
    <property type="entry name" value="CuRO_CcO_Caa3_II"/>
</dbReference>
<dbReference type="EMBL" id="FLRC01000002">
    <property type="protein sequence ID" value="SBT23748.1"/>
    <property type="molecule type" value="Genomic_DNA"/>
</dbReference>
<reference evidence="18 19" key="2">
    <citation type="submission" date="2017-08" db="EMBL/GenBank/DDBJ databases">
        <authorList>
            <person name="de Groot N.N."/>
        </authorList>
    </citation>
    <scope>NUCLEOTIDE SEQUENCE [LARGE SCALE GENOMIC DNA]</scope>
    <source>
        <strain evidence="18">Orrdi1</strain>
    </source>
</reference>
<dbReference type="KEGG" id="odi:ODI_R1026"/>
<dbReference type="STRING" id="1851544.ODI_03776"/>
<comment type="catalytic activity">
    <reaction evidence="14">
        <text>4 Fe(II)-[cytochrome c] + O2 + 8 H(+)(in) = 4 Fe(III)-[cytochrome c] + 2 H2O + 4 H(+)(out)</text>
        <dbReference type="Rhea" id="RHEA:11436"/>
        <dbReference type="Rhea" id="RHEA-COMP:10350"/>
        <dbReference type="Rhea" id="RHEA-COMP:14399"/>
        <dbReference type="ChEBI" id="CHEBI:15377"/>
        <dbReference type="ChEBI" id="CHEBI:15378"/>
        <dbReference type="ChEBI" id="CHEBI:15379"/>
        <dbReference type="ChEBI" id="CHEBI:29033"/>
        <dbReference type="ChEBI" id="CHEBI:29034"/>
        <dbReference type="EC" id="7.1.1.9"/>
    </reaction>
</comment>
<keyword evidence="17" id="KW-0560">Oxidoreductase</keyword>
<reference evidence="17 19" key="1">
    <citation type="submission" date="2016-06" db="EMBL/GenBank/DDBJ databases">
        <authorList>
            <person name="Kjaerup R.B."/>
            <person name="Dalgaard T.S."/>
            <person name="Juul-Madsen H.R."/>
        </authorList>
    </citation>
    <scope>NUCLEOTIDE SEQUENCE [LARGE SCALE GENOMIC DNA]</scope>
    <source>
        <strain evidence="17">Orrdi1</strain>
    </source>
</reference>
<feature type="transmembrane region" description="Helical" evidence="15">
    <location>
        <begin position="41"/>
        <end position="63"/>
    </location>
</feature>
<evidence type="ECO:0000256" key="3">
    <source>
        <dbReference type="ARBA" id="ARBA00007866"/>
    </source>
</evidence>
<dbReference type="InterPro" id="IPR014222">
    <property type="entry name" value="Cyt_c_oxidase_su2"/>
</dbReference>
<evidence type="ECO:0000256" key="5">
    <source>
        <dbReference type="ARBA" id="ARBA00022660"/>
    </source>
</evidence>
<evidence type="ECO:0000256" key="14">
    <source>
        <dbReference type="ARBA" id="ARBA00047816"/>
    </source>
</evidence>
<evidence type="ECO:0000256" key="11">
    <source>
        <dbReference type="ARBA" id="ARBA00023136"/>
    </source>
</evidence>
<evidence type="ECO:0000256" key="12">
    <source>
        <dbReference type="ARBA" id="ARBA00024688"/>
    </source>
</evidence>
<sequence>MQAAAGLPLLAVLAVLAGCGDAPLSALHPAGPAAAAIATAWWWMAGGAALILLGVLALAAWVLRRGRARLSERGARRLVWGAGVAFPLAVLTLLLAYGLGLGDALLPQAAGHDVYRVEVTGRQWQWEVRYPDAPGGARQSSNEIHVPVGRAIDVHVSAADVIHSFWVPRLGGKIDAIPGRENTVRLRADAPGVYEGLCAEFCGLGHAGMRMRVVAHDDAALAARLRTLAIAQEAP</sequence>
<comment type="subcellular location">
    <subcellularLocation>
        <location evidence="1">Membrane</location>
        <topology evidence="1">Multi-pass membrane protein</topology>
    </subcellularLocation>
    <subcellularLocation>
        <location evidence="2">Periplasm</location>
    </subcellularLocation>
</comment>
<dbReference type="Pfam" id="PF00116">
    <property type="entry name" value="COX2"/>
    <property type="match status" value="1"/>
</dbReference>
<dbReference type="RefSeq" id="WP_067749184.1">
    <property type="nucleotide sequence ID" value="NZ_LT907988.1"/>
</dbReference>
<evidence type="ECO:0000256" key="7">
    <source>
        <dbReference type="ARBA" id="ARBA00022723"/>
    </source>
</evidence>
<dbReference type="SUPFAM" id="SSF49503">
    <property type="entry name" value="Cupredoxins"/>
    <property type="match status" value="1"/>
</dbReference>
<evidence type="ECO:0000256" key="15">
    <source>
        <dbReference type="SAM" id="Phobius"/>
    </source>
</evidence>
<evidence type="ECO:0000256" key="13">
    <source>
        <dbReference type="ARBA" id="ARBA00031399"/>
    </source>
</evidence>
<keyword evidence="7" id="KW-0479">Metal-binding</keyword>
<keyword evidence="10" id="KW-0186">Copper</keyword>
<dbReference type="GO" id="GO:0016020">
    <property type="term" value="C:membrane"/>
    <property type="evidence" value="ECO:0007669"/>
    <property type="project" value="UniProtKB-SubCell"/>
</dbReference>
<dbReference type="OrthoDB" id="9773456at2"/>
<evidence type="ECO:0000313" key="17">
    <source>
        <dbReference type="EMBL" id="SBT23748.1"/>
    </source>
</evidence>
<gene>
    <name evidence="17" type="ORF">ODI_03776</name>
    <name evidence="18" type="ORF">ODI_R1026</name>
</gene>
<evidence type="ECO:0000259" key="16">
    <source>
        <dbReference type="PROSITE" id="PS50857"/>
    </source>
</evidence>
<dbReference type="EMBL" id="LT907988">
    <property type="protein sequence ID" value="SOE47752.1"/>
    <property type="molecule type" value="Genomic_DNA"/>
</dbReference>
<name>A0A1C3JX95_9BURK</name>
<evidence type="ECO:0000256" key="1">
    <source>
        <dbReference type="ARBA" id="ARBA00004141"/>
    </source>
</evidence>
<evidence type="ECO:0000256" key="10">
    <source>
        <dbReference type="ARBA" id="ARBA00023008"/>
    </source>
</evidence>